<name>A0AAW1X3C1_RUBAR</name>
<sequence length="152" mass="17510">MTKSQVDRSLDVKKLGNQNWHPCGEWVHRHGGPGVQGRIYTWLWGPKRLGVVTSGWSVQLTATYAARRHVEHMYIPVWCMLLGHLIKTYHYCRKIDQEFNDTLVRILLAAAIISFVLVWLDREEGGEKEITAFVEPLVIFLIRNGTAIVSIW</sequence>
<comment type="caution">
    <text evidence="2">The sequence shown here is derived from an EMBL/GenBank/DDBJ whole genome shotgun (WGS) entry which is preliminary data.</text>
</comment>
<evidence type="ECO:0000256" key="1">
    <source>
        <dbReference type="SAM" id="Phobius"/>
    </source>
</evidence>
<dbReference type="EMBL" id="JBEDUW010000005">
    <property type="protein sequence ID" value="KAK9930478.1"/>
    <property type="molecule type" value="Genomic_DNA"/>
</dbReference>
<feature type="transmembrane region" description="Helical" evidence="1">
    <location>
        <begin position="103"/>
        <end position="120"/>
    </location>
</feature>
<accession>A0AAW1X3C1</accession>
<evidence type="ECO:0000313" key="2">
    <source>
        <dbReference type="EMBL" id="KAK9930478.1"/>
    </source>
</evidence>
<reference evidence="2 3" key="1">
    <citation type="journal article" date="2023" name="G3 (Bethesda)">
        <title>A chromosome-length genome assembly and annotation of blackberry (Rubus argutus, cv. 'Hillquist').</title>
        <authorList>
            <person name="Bruna T."/>
            <person name="Aryal R."/>
            <person name="Dudchenko O."/>
            <person name="Sargent D.J."/>
            <person name="Mead D."/>
            <person name="Buti M."/>
            <person name="Cavallini A."/>
            <person name="Hytonen T."/>
            <person name="Andres J."/>
            <person name="Pham M."/>
            <person name="Weisz D."/>
            <person name="Mascagni F."/>
            <person name="Usai G."/>
            <person name="Natali L."/>
            <person name="Bassil N."/>
            <person name="Fernandez G.E."/>
            <person name="Lomsadze A."/>
            <person name="Armour M."/>
            <person name="Olukolu B."/>
            <person name="Poorten T."/>
            <person name="Britton C."/>
            <person name="Davik J."/>
            <person name="Ashrafi H."/>
            <person name="Aiden E.L."/>
            <person name="Borodovsky M."/>
            <person name="Worthington M."/>
        </authorList>
    </citation>
    <scope>NUCLEOTIDE SEQUENCE [LARGE SCALE GENOMIC DNA]</scope>
    <source>
        <strain evidence="2">PI 553951</strain>
    </source>
</reference>
<keyword evidence="1" id="KW-1133">Transmembrane helix</keyword>
<dbReference type="InterPro" id="IPR023298">
    <property type="entry name" value="ATPase_P-typ_TM_dom_sf"/>
</dbReference>
<keyword evidence="1" id="KW-0812">Transmembrane</keyword>
<protein>
    <submittedName>
        <fullName evidence="2">Uncharacterized protein</fullName>
    </submittedName>
</protein>
<dbReference type="Proteomes" id="UP001457282">
    <property type="component" value="Unassembled WGS sequence"/>
</dbReference>
<proteinExistence type="predicted"/>
<evidence type="ECO:0000313" key="3">
    <source>
        <dbReference type="Proteomes" id="UP001457282"/>
    </source>
</evidence>
<organism evidence="2 3">
    <name type="scientific">Rubus argutus</name>
    <name type="common">Southern blackberry</name>
    <dbReference type="NCBI Taxonomy" id="59490"/>
    <lineage>
        <taxon>Eukaryota</taxon>
        <taxon>Viridiplantae</taxon>
        <taxon>Streptophyta</taxon>
        <taxon>Embryophyta</taxon>
        <taxon>Tracheophyta</taxon>
        <taxon>Spermatophyta</taxon>
        <taxon>Magnoliopsida</taxon>
        <taxon>eudicotyledons</taxon>
        <taxon>Gunneridae</taxon>
        <taxon>Pentapetalae</taxon>
        <taxon>rosids</taxon>
        <taxon>fabids</taxon>
        <taxon>Rosales</taxon>
        <taxon>Rosaceae</taxon>
        <taxon>Rosoideae</taxon>
        <taxon>Rosoideae incertae sedis</taxon>
        <taxon>Rubus</taxon>
    </lineage>
</organism>
<dbReference type="AlphaFoldDB" id="A0AAW1X3C1"/>
<dbReference type="Gene3D" id="1.20.1110.10">
    <property type="entry name" value="Calcium-transporting ATPase, transmembrane domain"/>
    <property type="match status" value="1"/>
</dbReference>
<keyword evidence="3" id="KW-1185">Reference proteome</keyword>
<gene>
    <name evidence="2" type="ORF">M0R45_027515</name>
</gene>
<keyword evidence="1" id="KW-0472">Membrane</keyword>
<dbReference type="SUPFAM" id="SSF81665">
    <property type="entry name" value="Calcium ATPase, transmembrane domain M"/>
    <property type="match status" value="1"/>
</dbReference>